<accession>A0A1V0NH14</accession>
<evidence type="ECO:0000256" key="2">
    <source>
        <dbReference type="SAM" id="SignalP"/>
    </source>
</evidence>
<evidence type="ECO:0000256" key="1">
    <source>
        <dbReference type="SAM" id="MobiDB-lite"/>
    </source>
</evidence>
<gene>
    <name evidence="3" type="ORF">LL275_1614</name>
</gene>
<reference evidence="3 4" key="1">
    <citation type="journal article" date="2017" name="BMC Genomics">
        <title>Comparative and functional genomics of the Lactococcus lactis taxon; insights into evolution and niche adaptation.</title>
        <authorList>
            <person name="Kelleher P."/>
            <person name="Bottacini F."/>
            <person name="Mahony J."/>
            <person name="Kilcawley K.N."/>
            <person name="van Sinderen D."/>
        </authorList>
    </citation>
    <scope>NUCLEOTIDE SEQUENCE [LARGE SCALE GENOMIC DNA]</scope>
    <source>
        <strain evidence="3 4">275</strain>
    </source>
</reference>
<proteinExistence type="predicted"/>
<keyword evidence="2" id="KW-0732">Signal</keyword>
<dbReference type="Proteomes" id="UP000192085">
    <property type="component" value="Chromosome"/>
</dbReference>
<feature type="region of interest" description="Disordered" evidence="1">
    <location>
        <begin position="62"/>
        <end position="86"/>
    </location>
</feature>
<feature type="signal peptide" evidence="2">
    <location>
        <begin position="1"/>
        <end position="25"/>
    </location>
</feature>
<name>A0A1V0NH14_LACLL</name>
<dbReference type="AlphaFoldDB" id="A0A1V0NH14"/>
<dbReference type="RefSeq" id="WP_228763110.1">
    <property type="nucleotide sequence ID" value="NZ_CAKMCT010000002.1"/>
</dbReference>
<protein>
    <submittedName>
        <fullName evidence="3">Uncharacterized protein</fullName>
    </submittedName>
</protein>
<feature type="chain" id="PRO_5038380637" evidence="2">
    <location>
        <begin position="26"/>
        <end position="600"/>
    </location>
</feature>
<dbReference type="EMBL" id="CP015897">
    <property type="protein sequence ID" value="ARD99241.1"/>
    <property type="molecule type" value="Genomic_DNA"/>
</dbReference>
<sequence length="600" mass="61472">MQRKYKFKLVTFIMLLSLLPTINFNGFSSESKKENIKINYLEKMLSSQGVSAATQTLINSQSVSPSGTTFNGNSVSQPNRTPLPQNSVEDAIMPNSFGWQQTIANLTLPTNQVTAVQNGTIIGSYPTTDAGVQQALYAMYSATNASTSDFVLYYGANTTLSNSLLKAVVSNPSATNMTFSTLKGHAKSLTWISNPADLLTSSNSSQPSGTNYTVTLPSNVYFGVPTIFRNVTVAASGDNIYAQGNAFATTNGSWITGAPNIYGGTDNSDISGNTNLYIGATGSIAGWNIYGGNASAATISGNTHVTIAQSSSTINSVTGGSASGTTISGNTNLDISGAIASQITNIYGAGIGTSNSPVNVNGNVTTYVNSTNGGARYQLYQGGTVYGNISGSIYNTLSGAGGWTGATSNINGAGGPASTFNGGSFQGNIGTSGAGNVISNSYNTSSFTTGQALFTGGNAGTGASYAQATNSTTAAQGILYANITNYIKSAFTTGTAGAVYGIVGGNGHDSLKISPSQWGLGSQTGLDSAVGVTDAKAYGQIPSTTVVSNAQKITSNAIYGDVYTWLQSGVMSTTSGGGANDWTGYSYGEVQMGIFKDNQF</sequence>
<evidence type="ECO:0000313" key="4">
    <source>
        <dbReference type="Proteomes" id="UP000192085"/>
    </source>
</evidence>
<evidence type="ECO:0000313" key="3">
    <source>
        <dbReference type="EMBL" id="ARD99241.1"/>
    </source>
</evidence>
<organism evidence="3 4">
    <name type="scientific">Lactococcus lactis subsp. lactis</name>
    <name type="common">Streptococcus lactis</name>
    <dbReference type="NCBI Taxonomy" id="1360"/>
    <lineage>
        <taxon>Bacteria</taxon>
        <taxon>Bacillati</taxon>
        <taxon>Bacillota</taxon>
        <taxon>Bacilli</taxon>
        <taxon>Lactobacillales</taxon>
        <taxon>Streptococcaceae</taxon>
        <taxon>Lactococcus</taxon>
    </lineage>
</organism>